<sequence length="429" mass="49581">MSEPTQQKLATSDAHQGKINEVRDLLGDLPTEMASFLSNATIQRFLRARNWSTSQAVKTLKEAAKWRRQYQPEKISWEDIVDVENEAKRAYIPDYLDKKGRMVFVTLPATKSKVSEKEQIKYLVYILENLVLDTEDAQDENVVWISDFRGMIAVAIITNAPRIFESFWKIIKHFLEPKMKEKVKFVHNNNLESMRIMAEMFDMDKLESTFGGKNTAGVDIVKYAERLKTRGDVALDSEAPVVTSSISPVMTSSISRVCIDEVWELLGDLRTEMPSFLTDGTIRRFLRARNWSTEQATKALKETAKWRRQYKPDQICWDDLADRENEARRAYLPDYLDKNGRSVFVTMTSIKILKHLIEPALNEKVKFIYTKNSESQRIMADMFDMDKLESAFGGRNTSDLDMVKYAERMRRQDQIRGSRMNANVNTSSS</sequence>
<dbReference type="InterPro" id="IPR011074">
    <property type="entry name" value="CRAL/TRIO_N_dom"/>
</dbReference>
<dbReference type="EMBL" id="RWGY01000029">
    <property type="protein sequence ID" value="TVU18556.1"/>
    <property type="molecule type" value="Genomic_DNA"/>
</dbReference>
<feature type="domain" description="CRAL-TRIO" evidence="1">
    <location>
        <begin position="1"/>
        <end position="218"/>
    </location>
</feature>
<organism evidence="2 3">
    <name type="scientific">Eragrostis curvula</name>
    <name type="common">weeping love grass</name>
    <dbReference type="NCBI Taxonomy" id="38414"/>
    <lineage>
        <taxon>Eukaryota</taxon>
        <taxon>Viridiplantae</taxon>
        <taxon>Streptophyta</taxon>
        <taxon>Embryophyta</taxon>
        <taxon>Tracheophyta</taxon>
        <taxon>Spermatophyta</taxon>
        <taxon>Magnoliopsida</taxon>
        <taxon>Liliopsida</taxon>
        <taxon>Poales</taxon>
        <taxon>Poaceae</taxon>
        <taxon>PACMAD clade</taxon>
        <taxon>Chloridoideae</taxon>
        <taxon>Eragrostideae</taxon>
        <taxon>Eragrostidinae</taxon>
        <taxon>Eragrostis</taxon>
    </lineage>
</organism>
<dbReference type="SUPFAM" id="SSF52087">
    <property type="entry name" value="CRAL/TRIO domain"/>
    <property type="match status" value="2"/>
</dbReference>
<dbReference type="GO" id="GO:0008526">
    <property type="term" value="F:phosphatidylinositol transfer activity"/>
    <property type="evidence" value="ECO:0007669"/>
    <property type="project" value="TreeGrafter"/>
</dbReference>
<dbReference type="InterPro" id="IPR036273">
    <property type="entry name" value="CRAL/TRIO_N_dom_sf"/>
</dbReference>
<accession>A0A5J9U4N4</accession>
<protein>
    <recommendedName>
        <fullName evidence="1">CRAL-TRIO domain-containing protein</fullName>
    </recommendedName>
</protein>
<dbReference type="Gramene" id="TVU18556">
    <property type="protein sequence ID" value="TVU18556"/>
    <property type="gene ID" value="EJB05_34662"/>
</dbReference>
<evidence type="ECO:0000259" key="1">
    <source>
        <dbReference type="PROSITE" id="PS50191"/>
    </source>
</evidence>
<dbReference type="OrthoDB" id="75724at2759"/>
<dbReference type="Proteomes" id="UP000324897">
    <property type="component" value="Chromosome 7"/>
</dbReference>
<dbReference type="PANTHER" id="PTHR45824">
    <property type="entry name" value="GH16843P"/>
    <property type="match status" value="1"/>
</dbReference>
<keyword evidence="3" id="KW-1185">Reference proteome</keyword>
<dbReference type="Gene3D" id="3.40.525.10">
    <property type="entry name" value="CRAL-TRIO lipid binding domain"/>
    <property type="match status" value="3"/>
</dbReference>
<dbReference type="SUPFAM" id="SSF46938">
    <property type="entry name" value="CRAL/TRIO N-terminal domain"/>
    <property type="match status" value="2"/>
</dbReference>
<evidence type="ECO:0000313" key="3">
    <source>
        <dbReference type="Proteomes" id="UP000324897"/>
    </source>
</evidence>
<dbReference type="PROSITE" id="PS50191">
    <property type="entry name" value="CRAL_TRIO"/>
    <property type="match status" value="1"/>
</dbReference>
<name>A0A5J9U4N4_9POAL</name>
<proteinExistence type="predicted"/>
<evidence type="ECO:0000313" key="2">
    <source>
        <dbReference type="EMBL" id="TVU18556.1"/>
    </source>
</evidence>
<comment type="caution">
    <text evidence="2">The sequence shown here is derived from an EMBL/GenBank/DDBJ whole genome shotgun (WGS) entry which is preliminary data.</text>
</comment>
<dbReference type="InterPro" id="IPR052578">
    <property type="entry name" value="PI_Transfer_CRAL-TRIO"/>
</dbReference>
<dbReference type="PANTHER" id="PTHR45824:SF10">
    <property type="entry name" value="CRAL-TRIO DOMAIN-CONTAINING PROTEIN"/>
    <property type="match status" value="1"/>
</dbReference>
<dbReference type="SMART" id="SM01100">
    <property type="entry name" value="CRAL_TRIO_N"/>
    <property type="match status" value="2"/>
</dbReference>
<dbReference type="AlphaFoldDB" id="A0A5J9U4N4"/>
<dbReference type="Pfam" id="PF00650">
    <property type="entry name" value="CRAL_TRIO"/>
    <property type="match status" value="2"/>
</dbReference>
<dbReference type="InterPro" id="IPR001251">
    <property type="entry name" value="CRAL-TRIO_dom"/>
</dbReference>
<reference evidence="2 3" key="1">
    <citation type="journal article" date="2019" name="Sci. Rep.">
        <title>A high-quality genome of Eragrostis curvula grass provides insights into Poaceae evolution and supports new strategies to enhance forage quality.</title>
        <authorList>
            <person name="Carballo J."/>
            <person name="Santos B.A.C.M."/>
            <person name="Zappacosta D."/>
            <person name="Garbus I."/>
            <person name="Selva J.P."/>
            <person name="Gallo C.A."/>
            <person name="Diaz A."/>
            <person name="Albertini E."/>
            <person name="Caccamo M."/>
            <person name="Echenique V."/>
        </authorList>
    </citation>
    <scope>NUCLEOTIDE SEQUENCE [LARGE SCALE GENOMIC DNA]</scope>
    <source>
        <strain evidence="3">cv. Victoria</strain>
        <tissue evidence="2">Leaf</tissue>
    </source>
</reference>
<dbReference type="CDD" id="cd00170">
    <property type="entry name" value="SEC14"/>
    <property type="match status" value="1"/>
</dbReference>
<dbReference type="SMART" id="SM00516">
    <property type="entry name" value="SEC14"/>
    <property type="match status" value="1"/>
</dbReference>
<gene>
    <name evidence="2" type="ORF">EJB05_34662</name>
</gene>
<dbReference type="InterPro" id="IPR036865">
    <property type="entry name" value="CRAL-TRIO_dom_sf"/>
</dbReference>